<accession>A0AAV9WHB0</accession>
<dbReference type="SUPFAM" id="SSF50978">
    <property type="entry name" value="WD40 repeat-like"/>
    <property type="match status" value="1"/>
</dbReference>
<dbReference type="PANTHER" id="PTHR44675:SF1">
    <property type="entry name" value="P21-ACTIVATED PROTEIN KINASE-INTERACTING PROTEIN 1"/>
    <property type="match status" value="1"/>
</dbReference>
<feature type="region of interest" description="Disordered" evidence="1">
    <location>
        <begin position="459"/>
        <end position="517"/>
    </location>
</feature>
<dbReference type="EMBL" id="JAVHJL010000002">
    <property type="protein sequence ID" value="KAK6508917.1"/>
    <property type="molecule type" value="Genomic_DNA"/>
</dbReference>
<dbReference type="Proteomes" id="UP001370758">
    <property type="component" value="Unassembled WGS sequence"/>
</dbReference>
<protein>
    <recommendedName>
        <fullName evidence="4">WD40 repeat-like protein</fullName>
    </recommendedName>
</protein>
<dbReference type="AlphaFoldDB" id="A0AAV9WHB0"/>
<dbReference type="PANTHER" id="PTHR44675">
    <property type="entry name" value="PAK1 INTERACTING PROTEIN 1"/>
    <property type="match status" value="1"/>
</dbReference>
<sequence length="517" mass="55600">MGQKRKRDAPVAVADNLSKLSLKQSSTPSASTSFQIVAGSYDRVLHGLRVTIPSSTAVASTTTTNDNDNDDSSAETASFTPLFLFTAHASSIRCLAVSPPSDGDGGNSSNKRILATSSPDTKINLYHLHTRTNLGTLAPPSASPTTSLVFPSKSTLISTDEAGYIHIFKTRDWSLLSSLHCPAPKPKPGQILTGGGVNSIAVHPSGKLALSVSRHEKAVRMWNLMTGRKAGVLGFPKSIPRLVTGVSGEGLKVVWRPGGKEGYAVMFERGVVLFGVDSVVHGSFTTTPVSKVHQIKFLEVPIGEAGEEQEICILATEDGRVIVYLISQSDDGKLASEEKGTNKKEDEEKTEDVKPVLLATITPVTTDKIRIKDFDILPHPSADRKSKFFLTTANSEGIIRVYSLDFAQVQIGTTKKQKTGEKEAETEVVVDVKADGFAAMAGEYDTNRRITCLTTAEVEDSAASTLKASDEEEVEDDDGDSESDSGSEEEEEEEEGDEDNEDEDEEWGGIGEDEDMK</sequence>
<evidence type="ECO:0000313" key="3">
    <source>
        <dbReference type="Proteomes" id="UP001370758"/>
    </source>
</evidence>
<dbReference type="InterPro" id="IPR036322">
    <property type="entry name" value="WD40_repeat_dom_sf"/>
</dbReference>
<gene>
    <name evidence="2" type="ORF">TWF481_003685</name>
</gene>
<keyword evidence="3" id="KW-1185">Reference proteome</keyword>
<evidence type="ECO:0008006" key="4">
    <source>
        <dbReference type="Google" id="ProtNLM"/>
    </source>
</evidence>
<feature type="compositionally biased region" description="Acidic residues" evidence="1">
    <location>
        <begin position="470"/>
        <end position="517"/>
    </location>
</feature>
<dbReference type="Gene3D" id="2.130.10.10">
    <property type="entry name" value="YVTN repeat-like/Quinoprotein amine dehydrogenase"/>
    <property type="match status" value="1"/>
</dbReference>
<reference evidence="2 3" key="1">
    <citation type="submission" date="2023-08" db="EMBL/GenBank/DDBJ databases">
        <authorList>
            <person name="Palmer J.M."/>
        </authorList>
    </citation>
    <scope>NUCLEOTIDE SEQUENCE [LARGE SCALE GENOMIC DNA]</scope>
    <source>
        <strain evidence="2 3">TWF481</strain>
    </source>
</reference>
<evidence type="ECO:0000256" key="1">
    <source>
        <dbReference type="SAM" id="MobiDB-lite"/>
    </source>
</evidence>
<organism evidence="2 3">
    <name type="scientific">Arthrobotrys musiformis</name>
    <dbReference type="NCBI Taxonomy" id="47236"/>
    <lineage>
        <taxon>Eukaryota</taxon>
        <taxon>Fungi</taxon>
        <taxon>Dikarya</taxon>
        <taxon>Ascomycota</taxon>
        <taxon>Pezizomycotina</taxon>
        <taxon>Orbiliomycetes</taxon>
        <taxon>Orbiliales</taxon>
        <taxon>Orbiliaceae</taxon>
        <taxon>Arthrobotrys</taxon>
    </lineage>
</organism>
<dbReference type="InterPro" id="IPR051959">
    <property type="entry name" value="PAK1-Kinase_Regulator"/>
</dbReference>
<evidence type="ECO:0000313" key="2">
    <source>
        <dbReference type="EMBL" id="KAK6508917.1"/>
    </source>
</evidence>
<dbReference type="InterPro" id="IPR001680">
    <property type="entry name" value="WD40_rpt"/>
</dbReference>
<dbReference type="InterPro" id="IPR015943">
    <property type="entry name" value="WD40/YVTN_repeat-like_dom_sf"/>
</dbReference>
<dbReference type="Pfam" id="PF00400">
    <property type="entry name" value="WD40"/>
    <property type="match status" value="2"/>
</dbReference>
<name>A0AAV9WHB0_9PEZI</name>
<proteinExistence type="predicted"/>
<comment type="caution">
    <text evidence="2">The sequence shown here is derived from an EMBL/GenBank/DDBJ whole genome shotgun (WGS) entry which is preliminary data.</text>
</comment>
<dbReference type="SMART" id="SM00320">
    <property type="entry name" value="WD40"/>
    <property type="match status" value="4"/>
</dbReference>